<accession>A0ABY9BZP7</accession>
<dbReference type="InterPro" id="IPR035969">
    <property type="entry name" value="Rab-GAP_TBC_sf"/>
</dbReference>
<dbReference type="InterPro" id="IPR000195">
    <property type="entry name" value="Rab-GAP-TBC_dom"/>
</dbReference>
<organism evidence="3 4">
    <name type="scientific">Vitis vinifera</name>
    <name type="common">Grape</name>
    <dbReference type="NCBI Taxonomy" id="29760"/>
    <lineage>
        <taxon>Eukaryota</taxon>
        <taxon>Viridiplantae</taxon>
        <taxon>Streptophyta</taxon>
        <taxon>Embryophyta</taxon>
        <taxon>Tracheophyta</taxon>
        <taxon>Spermatophyta</taxon>
        <taxon>Magnoliopsida</taxon>
        <taxon>eudicotyledons</taxon>
        <taxon>Gunneridae</taxon>
        <taxon>Pentapetalae</taxon>
        <taxon>rosids</taxon>
        <taxon>Vitales</taxon>
        <taxon>Vitaceae</taxon>
        <taxon>Viteae</taxon>
        <taxon>Vitis</taxon>
    </lineage>
</organism>
<feature type="region of interest" description="Disordered" evidence="1">
    <location>
        <begin position="342"/>
        <end position="381"/>
    </location>
</feature>
<dbReference type="PROSITE" id="PS50086">
    <property type="entry name" value="TBC_RABGAP"/>
    <property type="match status" value="1"/>
</dbReference>
<evidence type="ECO:0000259" key="2">
    <source>
        <dbReference type="PROSITE" id="PS50086"/>
    </source>
</evidence>
<sequence>MSEVGDEGVGVCMRDDGLAHGLKSQNDEKVMEYEVSRVLTCKLPPHQQDRPGSLSLLCFSYPRSPPKNLLSPTARYILPTDASPVLSLPQQVTPCFLPPIPSAAPRAAHSRAVRETTKNDNNPPESSAPRVGGSTGSEKLRRRELRMCYEKEDKQWSCGKAGLSSIMRDIGEPCLHHSPIKMSKMLKPDKWHATFNGEGRVFGFQKALKLIILGGVDPSIRAEVWEFLLGCYAVDSTAEHRRQLRTARRERYKDLIKQCQLMHSSIGTGSLAHVVGSKVMDIRTLSKDDKKWEAGAKSQQVSNDNTNKIDNYSDWNNNCTDTSFACPRESSSDSADFVSMRRSADGTAHNSSSLTPSSGPYDCNSPKPGSEEHGSQYITGTYTDVPSLPIIDLVEKSGEEKNEHGVFDDRLSTQHKLRFKDENMHRFQINNNADLIQKSNGSASNNISYAMNSEIQMVHSDAHEPVLQSNNLGHKKEINRLRISNVPETLKINSSRSQGGAVSKDRVSEWLWTLHQIVIDVVRTDSHLEFYEDPKNLARMSDILAVYAWVDPATGYCQGMSDLLSPFVILFEDNADAFWCFEMLLRRMCENFQMEGPTGVMKKLQALKHILELTDREMFAHLSRVGSENLLFAFRMLLVLFRRELSFSDALCMWEMMWAADFDESVASNVGSRLAPLVVQLPWDSGAESKRESMENGNGHSKGGLQSKHGNTEGSDADEVAIRSVSAYPLCGLTKNFWSKNDNMQICAVVSSTRNANDELPVFCVAAILIMNRHKIIRETRSVDDLIKIFNDKVLKINVKRCIHMAIKLRKKYFYKLKTKNPGAPHVD</sequence>
<feature type="compositionally biased region" description="Polar residues" evidence="1">
    <location>
        <begin position="297"/>
        <end position="312"/>
    </location>
</feature>
<proteinExistence type="predicted"/>
<protein>
    <recommendedName>
        <fullName evidence="2">Rab-GAP TBC domain-containing protein</fullName>
    </recommendedName>
</protein>
<dbReference type="SMART" id="SM00164">
    <property type="entry name" value="TBC"/>
    <property type="match status" value="1"/>
</dbReference>
<feature type="region of interest" description="Disordered" evidence="1">
    <location>
        <begin position="291"/>
        <end position="312"/>
    </location>
</feature>
<name>A0ABY9BZP7_VITVI</name>
<dbReference type="Gene3D" id="1.10.8.270">
    <property type="entry name" value="putative rabgap domain of human tbc1 domain family member 14 like domains"/>
    <property type="match status" value="1"/>
</dbReference>
<dbReference type="Gene3D" id="1.10.472.80">
    <property type="entry name" value="Ypt/Rab-GAP domain of gyp1p, domain 3"/>
    <property type="match status" value="1"/>
</dbReference>
<evidence type="ECO:0000313" key="3">
    <source>
        <dbReference type="EMBL" id="WJZ88219.1"/>
    </source>
</evidence>
<dbReference type="EMBL" id="CP126652">
    <property type="protein sequence ID" value="WJZ88219.1"/>
    <property type="molecule type" value="Genomic_DNA"/>
</dbReference>
<dbReference type="PANTHER" id="PTHR22957:SF456">
    <property type="entry name" value="YPT_RAB-GAP DOMAIN OF GYP1P SUPERFAMILY PROTEIN"/>
    <property type="match status" value="1"/>
</dbReference>
<dbReference type="PANTHER" id="PTHR22957">
    <property type="entry name" value="TBC1 DOMAIN FAMILY MEMBER GTPASE-ACTIVATING PROTEIN"/>
    <property type="match status" value="1"/>
</dbReference>
<dbReference type="SUPFAM" id="SSF47923">
    <property type="entry name" value="Ypt/Rab-GAP domain of gyp1p"/>
    <property type="match status" value="2"/>
</dbReference>
<dbReference type="Pfam" id="PF00566">
    <property type="entry name" value="RabGAP-TBC"/>
    <property type="match status" value="1"/>
</dbReference>
<feature type="region of interest" description="Disordered" evidence="1">
    <location>
        <begin position="689"/>
        <end position="714"/>
    </location>
</feature>
<evidence type="ECO:0000313" key="4">
    <source>
        <dbReference type="Proteomes" id="UP001227230"/>
    </source>
</evidence>
<reference evidence="3 4" key="1">
    <citation type="journal article" date="2023" name="Hortic Res">
        <title>The complete reference genome for grapevine (Vitis vinifera L.) genetics and breeding.</title>
        <authorList>
            <person name="Shi X."/>
            <person name="Cao S."/>
            <person name="Wang X."/>
            <person name="Huang S."/>
            <person name="Wang Y."/>
            <person name="Liu Z."/>
            <person name="Liu W."/>
            <person name="Leng X."/>
            <person name="Peng Y."/>
            <person name="Wang N."/>
            <person name="Wang Y."/>
            <person name="Ma Z."/>
            <person name="Xu X."/>
            <person name="Zhang F."/>
            <person name="Xue H."/>
            <person name="Zhong H."/>
            <person name="Wang Y."/>
            <person name="Zhang K."/>
            <person name="Velt A."/>
            <person name="Avia K."/>
            <person name="Holtgrawe D."/>
            <person name="Grimplet J."/>
            <person name="Matus J.T."/>
            <person name="Ware D."/>
            <person name="Wu X."/>
            <person name="Wang H."/>
            <person name="Liu C."/>
            <person name="Fang Y."/>
            <person name="Rustenholz C."/>
            <person name="Cheng Z."/>
            <person name="Xiao H."/>
            <person name="Zhou Y."/>
        </authorList>
    </citation>
    <scope>NUCLEOTIDE SEQUENCE [LARGE SCALE GENOMIC DNA]</scope>
    <source>
        <strain evidence="4">cv. Pinot noir / PN40024</strain>
        <tissue evidence="3">Leaf</tissue>
    </source>
</reference>
<feature type="domain" description="Rab-GAP TBC" evidence="2">
    <location>
        <begin position="215"/>
        <end position="661"/>
    </location>
</feature>
<evidence type="ECO:0000256" key="1">
    <source>
        <dbReference type="SAM" id="MobiDB-lite"/>
    </source>
</evidence>
<gene>
    <name evidence="3" type="ORF">VitviT2T_007541</name>
</gene>
<feature type="region of interest" description="Disordered" evidence="1">
    <location>
        <begin position="106"/>
        <end position="139"/>
    </location>
</feature>
<dbReference type="Proteomes" id="UP001227230">
    <property type="component" value="Chromosome 5"/>
</dbReference>
<feature type="compositionally biased region" description="Polar residues" evidence="1">
    <location>
        <begin position="348"/>
        <end position="358"/>
    </location>
</feature>
<keyword evidence="4" id="KW-1185">Reference proteome</keyword>